<name>A0A5B7G316_PORTR</name>
<evidence type="ECO:0000313" key="2">
    <source>
        <dbReference type="EMBL" id="MPC51643.1"/>
    </source>
</evidence>
<gene>
    <name evidence="2" type="ORF">E2C01_045494</name>
</gene>
<keyword evidence="3" id="KW-1185">Reference proteome</keyword>
<sequence>MPEERRRECNGLLPLHVSPGSPRRGRSPPRFPLKASFSVSGIQPFPSLPPPEVRKWPQVTKAQWRPLPGRGRSHTSTGPSFAILE</sequence>
<dbReference type="EMBL" id="VSRR010010316">
    <property type="protein sequence ID" value="MPC51643.1"/>
    <property type="molecule type" value="Genomic_DNA"/>
</dbReference>
<proteinExistence type="predicted"/>
<dbReference type="AlphaFoldDB" id="A0A5B7G316"/>
<evidence type="ECO:0000313" key="3">
    <source>
        <dbReference type="Proteomes" id="UP000324222"/>
    </source>
</evidence>
<evidence type="ECO:0000256" key="1">
    <source>
        <dbReference type="SAM" id="MobiDB-lite"/>
    </source>
</evidence>
<organism evidence="2 3">
    <name type="scientific">Portunus trituberculatus</name>
    <name type="common">Swimming crab</name>
    <name type="synonym">Neptunus trituberculatus</name>
    <dbReference type="NCBI Taxonomy" id="210409"/>
    <lineage>
        <taxon>Eukaryota</taxon>
        <taxon>Metazoa</taxon>
        <taxon>Ecdysozoa</taxon>
        <taxon>Arthropoda</taxon>
        <taxon>Crustacea</taxon>
        <taxon>Multicrustacea</taxon>
        <taxon>Malacostraca</taxon>
        <taxon>Eumalacostraca</taxon>
        <taxon>Eucarida</taxon>
        <taxon>Decapoda</taxon>
        <taxon>Pleocyemata</taxon>
        <taxon>Brachyura</taxon>
        <taxon>Eubrachyura</taxon>
        <taxon>Portunoidea</taxon>
        <taxon>Portunidae</taxon>
        <taxon>Portuninae</taxon>
        <taxon>Portunus</taxon>
    </lineage>
</organism>
<accession>A0A5B7G316</accession>
<protein>
    <submittedName>
        <fullName evidence="2">Uncharacterized protein</fullName>
    </submittedName>
</protein>
<feature type="region of interest" description="Disordered" evidence="1">
    <location>
        <begin position="1"/>
        <end position="85"/>
    </location>
</feature>
<comment type="caution">
    <text evidence="2">The sequence shown here is derived from an EMBL/GenBank/DDBJ whole genome shotgun (WGS) entry which is preliminary data.</text>
</comment>
<dbReference type="Proteomes" id="UP000324222">
    <property type="component" value="Unassembled WGS sequence"/>
</dbReference>
<reference evidence="2 3" key="1">
    <citation type="submission" date="2019-05" db="EMBL/GenBank/DDBJ databases">
        <title>Another draft genome of Portunus trituberculatus and its Hox gene families provides insights of decapod evolution.</title>
        <authorList>
            <person name="Jeong J.-H."/>
            <person name="Song I."/>
            <person name="Kim S."/>
            <person name="Choi T."/>
            <person name="Kim D."/>
            <person name="Ryu S."/>
            <person name="Kim W."/>
        </authorList>
    </citation>
    <scope>NUCLEOTIDE SEQUENCE [LARGE SCALE GENOMIC DNA]</scope>
    <source>
        <tissue evidence="2">Muscle</tissue>
    </source>
</reference>